<dbReference type="Proteomes" id="UP000790787">
    <property type="component" value="Chromosome 8"/>
</dbReference>
<keyword evidence="1" id="KW-1185">Reference proteome</keyword>
<dbReference type="RefSeq" id="XP_075076667.1">
    <property type="nucleotide sequence ID" value="XM_075220566.1"/>
</dbReference>
<reference evidence="2" key="2">
    <citation type="submission" date="2025-08" db="UniProtKB">
        <authorList>
            <consortium name="RefSeq"/>
        </authorList>
    </citation>
    <scope>IDENTIFICATION</scope>
    <source>
        <tissue evidence="2">Leaf</tissue>
    </source>
</reference>
<evidence type="ECO:0000313" key="1">
    <source>
        <dbReference type="Proteomes" id="UP000790787"/>
    </source>
</evidence>
<sequence>MGCVINEAAPIRVTVANGNHLMSLHICHRFKWRIQGVEFEDSVRLIRLGGNDMIFGGDWMKTHNPVLLDFIAYKVHVTHKGKRVELKGIYSQGELQGMSSKGVKQYMKKGQAIWAHLFTVTAAEMKSGEEVPADIDKLLMQFPDVFVEPTTLPPQRNHDHYIPLKAEASPVSIRPYMYNFFQKNEIEKQGRRAAAAFGDCSLLDEDDEDDGADKE</sequence>
<proteinExistence type="predicted"/>
<reference evidence="1" key="1">
    <citation type="journal article" date="2014" name="Nat. Commun.">
        <title>The tobacco genome sequence and its comparison with those of tomato and potato.</title>
        <authorList>
            <person name="Sierro N."/>
            <person name="Battey J.N."/>
            <person name="Ouadi S."/>
            <person name="Bakaher N."/>
            <person name="Bovet L."/>
            <person name="Willig A."/>
            <person name="Goepfert S."/>
            <person name="Peitsch M.C."/>
            <person name="Ivanov N.V."/>
        </authorList>
    </citation>
    <scope>NUCLEOTIDE SEQUENCE [LARGE SCALE GENOMIC DNA]</scope>
</reference>
<gene>
    <name evidence="2" type="primary">LOC142163294</name>
</gene>
<name>A0AC58RVA4_TOBAC</name>
<evidence type="ECO:0000313" key="2">
    <source>
        <dbReference type="RefSeq" id="XP_075076667.1"/>
    </source>
</evidence>
<accession>A0AC58RVA4</accession>
<protein>
    <submittedName>
        <fullName evidence="2">Uncharacterized protein LOC142163294</fullName>
    </submittedName>
</protein>
<organism evidence="1 2">
    <name type="scientific">Nicotiana tabacum</name>
    <name type="common">Common tobacco</name>
    <dbReference type="NCBI Taxonomy" id="4097"/>
    <lineage>
        <taxon>Eukaryota</taxon>
        <taxon>Viridiplantae</taxon>
        <taxon>Streptophyta</taxon>
        <taxon>Embryophyta</taxon>
        <taxon>Tracheophyta</taxon>
        <taxon>Spermatophyta</taxon>
        <taxon>Magnoliopsida</taxon>
        <taxon>eudicotyledons</taxon>
        <taxon>Gunneridae</taxon>
        <taxon>Pentapetalae</taxon>
        <taxon>asterids</taxon>
        <taxon>lamiids</taxon>
        <taxon>Solanales</taxon>
        <taxon>Solanaceae</taxon>
        <taxon>Nicotianoideae</taxon>
        <taxon>Nicotianeae</taxon>
        <taxon>Nicotiana</taxon>
    </lineage>
</organism>